<name>A0A382PY66_9ZZZZ</name>
<reference evidence="1" key="1">
    <citation type="submission" date="2018-05" db="EMBL/GenBank/DDBJ databases">
        <authorList>
            <person name="Lanie J.A."/>
            <person name="Ng W.-L."/>
            <person name="Kazmierczak K.M."/>
            <person name="Andrzejewski T.M."/>
            <person name="Davidsen T.M."/>
            <person name="Wayne K.J."/>
            <person name="Tettelin H."/>
            <person name="Glass J.I."/>
            <person name="Rusch D."/>
            <person name="Podicherti R."/>
            <person name="Tsui H.-C.T."/>
            <person name="Winkler M.E."/>
        </authorList>
    </citation>
    <scope>NUCLEOTIDE SEQUENCE</scope>
</reference>
<evidence type="ECO:0000313" key="1">
    <source>
        <dbReference type="EMBL" id="SVC78284.1"/>
    </source>
</evidence>
<dbReference type="EMBL" id="UINC01110641">
    <property type="protein sequence ID" value="SVC78284.1"/>
    <property type="molecule type" value="Genomic_DNA"/>
</dbReference>
<organism evidence="1">
    <name type="scientific">marine metagenome</name>
    <dbReference type="NCBI Taxonomy" id="408172"/>
    <lineage>
        <taxon>unclassified sequences</taxon>
        <taxon>metagenomes</taxon>
        <taxon>ecological metagenomes</taxon>
    </lineage>
</organism>
<proteinExistence type="predicted"/>
<dbReference type="AlphaFoldDB" id="A0A382PY66"/>
<accession>A0A382PY66</accession>
<protein>
    <submittedName>
        <fullName evidence="1">Uncharacterized protein</fullName>
    </submittedName>
</protein>
<gene>
    <name evidence="1" type="ORF">METZ01_LOCUS331138</name>
</gene>
<sequence>MTSTKEIKEGCVAHLRIDGRIHKVRVIDICADSASVETVKNNHFICQVSELKPIQTVSRAQERRLINQLWGRA</sequence>